<feature type="transmembrane region" description="Helical" evidence="1">
    <location>
        <begin position="14"/>
        <end position="31"/>
    </location>
</feature>
<name>A0A8T3US83_9ARCH</name>
<keyword evidence="1" id="KW-1133">Transmembrane helix</keyword>
<organism evidence="3 4">
    <name type="scientific">Candidatus Acidifodinimicrobium mancum</name>
    <dbReference type="NCBI Taxonomy" id="2898728"/>
    <lineage>
        <taxon>Archaea</taxon>
        <taxon>Candidatus Parvarchaeota</taxon>
        <taxon>Candidatus Acidifodinimicrobiaceae</taxon>
        <taxon>Candidatus Acidifodinimicrobium</taxon>
    </lineage>
</organism>
<comment type="caution">
    <text evidence="3">The sequence shown here is derived from an EMBL/GenBank/DDBJ whole genome shotgun (WGS) entry which is preliminary data.</text>
</comment>
<evidence type="ECO:0000313" key="3">
    <source>
        <dbReference type="EMBL" id="MBE5728541.1"/>
    </source>
</evidence>
<gene>
    <name evidence="3" type="ORF">IHE51_01650</name>
</gene>
<feature type="transmembrane region" description="Helical" evidence="1">
    <location>
        <begin position="356"/>
        <end position="378"/>
    </location>
</feature>
<keyword evidence="1" id="KW-0812">Transmembrane</keyword>
<protein>
    <submittedName>
        <fullName evidence="3">MFS transporter</fullName>
    </submittedName>
</protein>
<evidence type="ECO:0000313" key="4">
    <source>
        <dbReference type="Proteomes" id="UP000718571"/>
    </source>
</evidence>
<feature type="transmembrane region" description="Helical" evidence="1">
    <location>
        <begin position="242"/>
        <end position="261"/>
    </location>
</feature>
<dbReference type="PANTHER" id="PTHR23520:SF5">
    <property type="entry name" value="TRANSPORTER, PUTATIVE (AFU_ORTHOLOGUE AFUA_3G04000)-RELATED"/>
    <property type="match status" value="1"/>
</dbReference>
<dbReference type="SUPFAM" id="SSF103473">
    <property type="entry name" value="MFS general substrate transporter"/>
    <property type="match status" value="1"/>
</dbReference>
<feature type="transmembrane region" description="Helical" evidence="1">
    <location>
        <begin position="205"/>
        <end position="230"/>
    </location>
</feature>
<reference evidence="3 4" key="1">
    <citation type="submission" date="2020-09" db="EMBL/GenBank/DDBJ databases">
        <title>Genomic characterization of a novel Parvarchaeota family in acid mine drainage sediments.</title>
        <authorList>
            <person name="Luo Z.-H."/>
        </authorList>
    </citation>
    <scope>NUCLEOTIDE SEQUENCE [LARGE SCALE GENOMIC DNA]</scope>
    <source>
        <strain evidence="3">MAS1_bins.189</strain>
    </source>
</reference>
<proteinExistence type="predicted"/>
<dbReference type="InterPro" id="IPR036259">
    <property type="entry name" value="MFS_trans_sf"/>
</dbReference>
<dbReference type="Proteomes" id="UP000718571">
    <property type="component" value="Unassembled WGS sequence"/>
</dbReference>
<dbReference type="Pfam" id="PF07690">
    <property type="entry name" value="MFS_1"/>
    <property type="match status" value="1"/>
</dbReference>
<keyword evidence="1" id="KW-0472">Membrane</keyword>
<evidence type="ECO:0000259" key="2">
    <source>
        <dbReference type="PROSITE" id="PS50850"/>
    </source>
</evidence>
<sequence length="384" mass="41942">MDKNPLRLLLTSRILRSFAMSFIFLVIPLYLKHLGYTATQIGLIYVPFILSAIFLPIVLGNIGDRFGYVKTLIMTDSLMVVSLFLLSISNSILLIIIAGLIGGYNISNGSLRGAFSPGQTALIANIYKKNNRIRILGYITMAAGLASVFGPALLLLSNVSTNIYIPLLRVGMIVMIISMIPLPFIKENKHQAKKAKVFSVNTFRFLWKILTINAVNGFASGIFMPLLPLWLLLRYDLSPSSISIAFIIINIWAAFGAIFSSRLAKRIGTINTASVTRGFSGLLLLISAFSPFLWIFVLLYSIRSFINGFGAPTRSVIVVNNVDNSDMGTASGVAGSVTRASALSTGLSGYLMDIDIFSPLIIGGVLQITSGLMYLLFFRNKIKD</sequence>
<dbReference type="InterPro" id="IPR020846">
    <property type="entry name" value="MFS_dom"/>
</dbReference>
<accession>A0A8T3US83</accession>
<dbReference type="GO" id="GO:0022857">
    <property type="term" value="F:transmembrane transporter activity"/>
    <property type="evidence" value="ECO:0007669"/>
    <property type="project" value="InterPro"/>
</dbReference>
<feature type="transmembrane region" description="Helical" evidence="1">
    <location>
        <begin position="282"/>
        <end position="302"/>
    </location>
</feature>
<dbReference type="InterPro" id="IPR011701">
    <property type="entry name" value="MFS"/>
</dbReference>
<feature type="domain" description="Major facilitator superfamily (MFS) profile" evidence="2">
    <location>
        <begin position="5"/>
        <end position="382"/>
    </location>
</feature>
<evidence type="ECO:0000256" key="1">
    <source>
        <dbReference type="SAM" id="Phobius"/>
    </source>
</evidence>
<dbReference type="Gene3D" id="1.20.1250.20">
    <property type="entry name" value="MFS general substrate transporter like domains"/>
    <property type="match status" value="2"/>
</dbReference>
<feature type="transmembrane region" description="Helical" evidence="1">
    <location>
        <begin position="83"/>
        <end position="106"/>
    </location>
</feature>
<dbReference type="PANTHER" id="PTHR23520">
    <property type="entry name" value="TRANSPORTER, PUTATIVE (AFU_ORTHOLOGUE AFUA_3G04000)-RELATED"/>
    <property type="match status" value="1"/>
</dbReference>
<feature type="transmembrane region" description="Helical" evidence="1">
    <location>
        <begin position="163"/>
        <end position="185"/>
    </location>
</feature>
<dbReference type="AlphaFoldDB" id="A0A8T3US83"/>
<feature type="transmembrane region" description="Helical" evidence="1">
    <location>
        <begin position="43"/>
        <end position="63"/>
    </location>
</feature>
<dbReference type="PROSITE" id="PS50850">
    <property type="entry name" value="MFS"/>
    <property type="match status" value="1"/>
</dbReference>
<dbReference type="EMBL" id="JADFAR010000020">
    <property type="protein sequence ID" value="MBE5728541.1"/>
    <property type="molecule type" value="Genomic_DNA"/>
</dbReference>
<feature type="transmembrane region" description="Helical" evidence="1">
    <location>
        <begin position="135"/>
        <end position="157"/>
    </location>
</feature>